<gene>
    <name evidence="3" type="ORF">BBJK_00606</name>
</gene>
<keyword evidence="2" id="KW-1133">Transmembrane helix</keyword>
<keyword evidence="2" id="KW-0472">Membrane</keyword>
<feature type="transmembrane region" description="Helical" evidence="2">
    <location>
        <begin position="45"/>
        <end position="62"/>
    </location>
</feature>
<name>A0A286TAR5_BIFBI</name>
<dbReference type="EMBL" id="AP018131">
    <property type="protein sequence ID" value="BBA47443.1"/>
    <property type="molecule type" value="Genomic_DNA"/>
</dbReference>
<feature type="compositionally biased region" description="Basic and acidic residues" evidence="1">
    <location>
        <begin position="97"/>
        <end position="110"/>
    </location>
</feature>
<dbReference type="AlphaFoldDB" id="A0A286TAR5"/>
<evidence type="ECO:0000256" key="1">
    <source>
        <dbReference type="SAM" id="MobiDB-lite"/>
    </source>
</evidence>
<keyword evidence="2" id="KW-0812">Transmembrane</keyword>
<reference evidence="3 4" key="1">
    <citation type="journal article" date="2017" name="Biosci. Biotechnol. Biochem.">
        <title>Identification and characterization of a sulfoglycosidase from Bifidobacterium bifidum implicated in mucin glycan utilization.</title>
        <authorList>
            <person name="Katoh T."/>
            <person name="Maeshibu T."/>
            <person name="Kikkawa K."/>
            <person name="Gotoh A."/>
            <person name="Tomabechi Y."/>
            <person name="Nakamura M."/>
            <person name="Liao W.-H."/>
            <person name="Yamaguchi M."/>
            <person name="Ashida H."/>
            <person name="Yamamoto K."/>
            <person name="Katayama T."/>
        </authorList>
    </citation>
    <scope>NUCLEOTIDE SEQUENCE [LARGE SCALE GENOMIC DNA]</scope>
    <source>
        <strain evidence="3 4">JCM 7004</strain>
    </source>
</reference>
<evidence type="ECO:0000313" key="4">
    <source>
        <dbReference type="Proteomes" id="UP000262177"/>
    </source>
</evidence>
<organism evidence="3 4">
    <name type="scientific">Bifidobacterium bifidum LMG 13195</name>
    <dbReference type="NCBI Taxonomy" id="1207542"/>
    <lineage>
        <taxon>Bacteria</taxon>
        <taxon>Bacillati</taxon>
        <taxon>Actinomycetota</taxon>
        <taxon>Actinomycetes</taxon>
        <taxon>Bifidobacteriales</taxon>
        <taxon>Bifidobacteriaceae</taxon>
        <taxon>Bifidobacterium</taxon>
    </lineage>
</organism>
<dbReference type="Pfam" id="PF06166">
    <property type="entry name" value="DUF979"/>
    <property type="match status" value="1"/>
</dbReference>
<proteinExistence type="predicted"/>
<sequence length="145" mass="15423">MEPNYLVLLGIVIVIIEFALKLDAILIIIVSAVATALVGGIIPKGNVTIGIIVFGVGMMLFTMIMGNAFAAITVMTVGIGAPFVLAYGGQLQHRARCDARHEGPHGRDQEAGAAGDGDDRRADRVHAHRPVTPYSIHIFQAKEPL</sequence>
<evidence type="ECO:0000313" key="3">
    <source>
        <dbReference type="EMBL" id="BBA47443.1"/>
    </source>
</evidence>
<dbReference type="Proteomes" id="UP000262177">
    <property type="component" value="Chromosome"/>
</dbReference>
<dbReference type="InterPro" id="IPR009323">
    <property type="entry name" value="DUF979"/>
</dbReference>
<evidence type="ECO:0000256" key="2">
    <source>
        <dbReference type="SAM" id="Phobius"/>
    </source>
</evidence>
<feature type="transmembrane region" description="Helical" evidence="2">
    <location>
        <begin position="6"/>
        <end position="38"/>
    </location>
</feature>
<protein>
    <submittedName>
        <fullName evidence="3">Uncharacterized protein</fullName>
    </submittedName>
</protein>
<accession>A0A286TAR5</accession>
<feature type="region of interest" description="Disordered" evidence="1">
    <location>
        <begin position="97"/>
        <end position="121"/>
    </location>
</feature>
<feature type="transmembrane region" description="Helical" evidence="2">
    <location>
        <begin position="68"/>
        <end position="87"/>
    </location>
</feature>